<dbReference type="EC" id="4.2.99.18" evidence="15"/>
<dbReference type="FunFam" id="1.10.8.50:FF:000003">
    <property type="entry name" value="Formamidopyrimidine-DNA glycosylase"/>
    <property type="match status" value="1"/>
</dbReference>
<comment type="catalytic activity">
    <reaction evidence="1 15">
        <text>Hydrolysis of DNA containing ring-opened 7-methylguanine residues, releasing 2,6-diamino-4-hydroxy-5-(N-methyl)formamidopyrimidine.</text>
        <dbReference type="EC" id="3.2.2.23"/>
    </reaction>
</comment>
<dbReference type="Gene3D" id="3.20.190.10">
    <property type="entry name" value="MutM-like, N-terminal"/>
    <property type="match status" value="1"/>
</dbReference>
<keyword evidence="12 15" id="KW-0511">Multifunctional enzyme</keyword>
<dbReference type="PROSITE" id="PS51066">
    <property type="entry name" value="ZF_FPG_2"/>
    <property type="match status" value="1"/>
</dbReference>
<reference evidence="16 17" key="1">
    <citation type="submission" date="2016-12" db="EMBL/GenBank/DDBJ databases">
        <title>The genome of dimorphic prosthecate Glycocaulis alkaliphilus 6b-8t, isolated from crude oil dictates its adaptability in petroleum environments.</title>
        <authorList>
            <person name="Wu X.-L."/>
            <person name="Geng S."/>
        </authorList>
    </citation>
    <scope>NUCLEOTIDE SEQUENCE [LARGE SCALE GENOMIC DNA]</scope>
    <source>
        <strain evidence="16 17">6B-8</strain>
    </source>
</reference>
<dbReference type="Gene3D" id="1.10.8.50">
    <property type="match status" value="1"/>
</dbReference>
<dbReference type="EMBL" id="CP018911">
    <property type="protein sequence ID" value="AZU03156.1"/>
    <property type="molecule type" value="Genomic_DNA"/>
</dbReference>
<dbReference type="EC" id="3.2.2.23" evidence="15"/>
<feature type="binding site" evidence="15">
    <location>
        <position position="123"/>
    </location>
    <ligand>
        <name>DNA</name>
        <dbReference type="ChEBI" id="CHEBI:16991"/>
    </ligand>
</feature>
<comment type="similarity">
    <text evidence="2 15">Belongs to the FPG family.</text>
</comment>
<feature type="active site" description="Proton donor; for beta-elimination activity" evidence="15">
    <location>
        <position position="58"/>
    </location>
</feature>
<comment type="catalytic activity">
    <reaction evidence="14 15">
        <text>2'-deoxyribonucleotide-(2'-deoxyribose 5'-phosphate)-2'-deoxyribonucleotide-DNA = a 3'-end 2'-deoxyribonucleotide-(2,3-dehydro-2,3-deoxyribose 5'-phosphate)-DNA + a 5'-end 5'-phospho-2'-deoxyribonucleoside-DNA + H(+)</text>
        <dbReference type="Rhea" id="RHEA:66592"/>
        <dbReference type="Rhea" id="RHEA-COMP:13180"/>
        <dbReference type="Rhea" id="RHEA-COMP:16897"/>
        <dbReference type="Rhea" id="RHEA-COMP:17067"/>
        <dbReference type="ChEBI" id="CHEBI:15378"/>
        <dbReference type="ChEBI" id="CHEBI:136412"/>
        <dbReference type="ChEBI" id="CHEBI:157695"/>
        <dbReference type="ChEBI" id="CHEBI:167181"/>
        <dbReference type="EC" id="4.2.99.18"/>
    </reaction>
</comment>
<evidence type="ECO:0000256" key="12">
    <source>
        <dbReference type="ARBA" id="ARBA00023268"/>
    </source>
</evidence>
<dbReference type="SUPFAM" id="SSF57716">
    <property type="entry name" value="Glucocorticoid receptor-like (DNA-binding domain)"/>
    <property type="match status" value="1"/>
</dbReference>
<dbReference type="InterPro" id="IPR010663">
    <property type="entry name" value="Znf_FPG/IleRS"/>
</dbReference>
<feature type="active site" description="Proton donor; for delta-elimination activity" evidence="15">
    <location>
        <position position="281"/>
    </location>
</feature>
<dbReference type="PANTHER" id="PTHR22993:SF9">
    <property type="entry name" value="FORMAMIDOPYRIMIDINE-DNA GLYCOSYLASE"/>
    <property type="match status" value="1"/>
</dbReference>
<evidence type="ECO:0000313" key="17">
    <source>
        <dbReference type="Proteomes" id="UP000286954"/>
    </source>
</evidence>
<accession>A0A3T0E7H5</accession>
<feature type="binding site" evidence="15">
    <location>
        <position position="166"/>
    </location>
    <ligand>
        <name>DNA</name>
        <dbReference type="ChEBI" id="CHEBI:16991"/>
    </ligand>
</feature>
<dbReference type="Pfam" id="PF06827">
    <property type="entry name" value="zf-FPG_IleRS"/>
    <property type="match status" value="1"/>
</dbReference>
<evidence type="ECO:0000256" key="6">
    <source>
        <dbReference type="ARBA" id="ARBA00022771"/>
    </source>
</evidence>
<dbReference type="Pfam" id="PF01149">
    <property type="entry name" value="Fapy_DNA_glyco"/>
    <property type="match status" value="1"/>
</dbReference>
<protein>
    <recommendedName>
        <fullName evidence="15">Formamidopyrimidine-DNA glycosylase</fullName>
        <shortName evidence="15">Fapy-DNA glycosylase</shortName>
        <ecNumber evidence="15">3.2.2.23</ecNumber>
    </recommendedName>
    <alternativeName>
        <fullName evidence="15">DNA-(apurinic or apyrimidinic site) lyase MutM</fullName>
        <shortName evidence="15">AP lyase MutM</shortName>
        <ecNumber evidence="15">4.2.99.18</ecNumber>
    </alternativeName>
</protein>
<evidence type="ECO:0000256" key="13">
    <source>
        <dbReference type="ARBA" id="ARBA00023295"/>
    </source>
</evidence>
<dbReference type="OrthoDB" id="9800855at2"/>
<evidence type="ECO:0000256" key="14">
    <source>
        <dbReference type="ARBA" id="ARBA00044632"/>
    </source>
</evidence>
<dbReference type="GO" id="GO:0140078">
    <property type="term" value="F:class I DNA-(apurinic or apyrimidinic site) endonuclease activity"/>
    <property type="evidence" value="ECO:0007669"/>
    <property type="project" value="UniProtKB-EC"/>
</dbReference>
<keyword evidence="13 15" id="KW-0326">Glycosidase</keyword>
<keyword evidence="10 15" id="KW-0234">DNA repair</keyword>
<dbReference type="RefSeq" id="WP_127565569.1">
    <property type="nucleotide sequence ID" value="NZ_BMFB01000002.1"/>
</dbReference>
<evidence type="ECO:0000256" key="15">
    <source>
        <dbReference type="HAMAP-Rule" id="MF_00103"/>
    </source>
</evidence>
<feature type="active site" description="Proton donor" evidence="15">
    <location>
        <position position="3"/>
    </location>
</feature>
<comment type="subunit">
    <text evidence="3 15">Monomer.</text>
</comment>
<keyword evidence="4 15" id="KW-0479">Metal-binding</keyword>
<dbReference type="SUPFAM" id="SSF46946">
    <property type="entry name" value="S13-like H2TH domain"/>
    <property type="match status" value="1"/>
</dbReference>
<evidence type="ECO:0000313" key="16">
    <source>
        <dbReference type="EMBL" id="AZU03156.1"/>
    </source>
</evidence>
<dbReference type="InterPro" id="IPR020629">
    <property type="entry name" value="FPG_Glyclase"/>
</dbReference>
<dbReference type="GO" id="GO:0006284">
    <property type="term" value="P:base-excision repair"/>
    <property type="evidence" value="ECO:0007669"/>
    <property type="project" value="InterPro"/>
</dbReference>
<dbReference type="InterPro" id="IPR015886">
    <property type="entry name" value="H2TH_FPG"/>
</dbReference>
<evidence type="ECO:0000256" key="2">
    <source>
        <dbReference type="ARBA" id="ARBA00009409"/>
    </source>
</evidence>
<evidence type="ECO:0000256" key="8">
    <source>
        <dbReference type="ARBA" id="ARBA00022833"/>
    </source>
</evidence>
<dbReference type="InterPro" id="IPR000214">
    <property type="entry name" value="Znf_DNA_glyclase/AP_lyase"/>
</dbReference>
<evidence type="ECO:0000256" key="7">
    <source>
        <dbReference type="ARBA" id="ARBA00022801"/>
    </source>
</evidence>
<dbReference type="GO" id="GO:0008270">
    <property type="term" value="F:zinc ion binding"/>
    <property type="evidence" value="ECO:0007669"/>
    <property type="project" value="UniProtKB-UniRule"/>
</dbReference>
<comment type="cofactor">
    <cofactor evidence="15">
        <name>Zn(2+)</name>
        <dbReference type="ChEBI" id="CHEBI:29105"/>
    </cofactor>
    <text evidence="15">Binds 1 zinc ion per subunit.</text>
</comment>
<dbReference type="SUPFAM" id="SSF81624">
    <property type="entry name" value="N-terminal domain of MutM-like DNA repair proteins"/>
    <property type="match status" value="1"/>
</dbReference>
<keyword evidence="11 15" id="KW-0456">Lyase</keyword>
<dbReference type="GO" id="GO:0003684">
    <property type="term" value="F:damaged DNA binding"/>
    <property type="evidence" value="ECO:0007669"/>
    <property type="project" value="InterPro"/>
</dbReference>
<dbReference type="PANTHER" id="PTHR22993">
    <property type="entry name" value="FORMAMIDOPYRIMIDINE-DNA GLYCOSYLASE"/>
    <property type="match status" value="1"/>
</dbReference>
<dbReference type="AlphaFoldDB" id="A0A3T0E7H5"/>
<evidence type="ECO:0000256" key="1">
    <source>
        <dbReference type="ARBA" id="ARBA00001668"/>
    </source>
</evidence>
<dbReference type="Pfam" id="PF06831">
    <property type="entry name" value="H2TH"/>
    <property type="match status" value="1"/>
</dbReference>
<dbReference type="SMART" id="SM01232">
    <property type="entry name" value="H2TH"/>
    <property type="match status" value="1"/>
</dbReference>
<dbReference type="InterPro" id="IPR012319">
    <property type="entry name" value="FPG_cat"/>
</dbReference>
<sequence length="291" mass="31975">MPELPEVETVRRGLIPAMEGRRILSARTNRPDLRFAFPERMAERLTGTQVERLDRRAKYLLVRLGSGETLLMHLGMSGRFSILAEDMARQPGDFVYAPPANPAHDHVVLDLEGGVRVTYNDPRRFGFMTLFDTGEEAANPYLAQLGPEPDSNLFSGPHLAAALKGRRSPIKTALLDQRVVAGLGNIYVCEALWRARISPKRQAYTIAGERAERLAVAVRNVIAEAIDAGGSTLRDYAGADGALGYFQHRFDAYGREGEACRGSSGNEGCGAPIIRLVQQGRSTFYCPACQR</sequence>
<dbReference type="PROSITE" id="PS51068">
    <property type="entry name" value="FPG_CAT"/>
    <property type="match status" value="1"/>
</dbReference>
<keyword evidence="9 15" id="KW-0238">DNA-binding</keyword>
<dbReference type="HAMAP" id="MF_00103">
    <property type="entry name" value="Fapy_DNA_glycosyl"/>
    <property type="match status" value="1"/>
</dbReference>
<proteinExistence type="inferred from homology"/>
<gene>
    <name evidence="15" type="primary">mutM</name>
    <name evidence="15" type="synonym">fpg</name>
    <name evidence="16" type="ORF">X907_0610</name>
</gene>
<keyword evidence="5 15" id="KW-0227">DNA damage</keyword>
<dbReference type="InterPro" id="IPR035937">
    <property type="entry name" value="FPG_N"/>
</dbReference>
<evidence type="ECO:0000256" key="9">
    <source>
        <dbReference type="ARBA" id="ARBA00023125"/>
    </source>
</evidence>
<dbReference type="NCBIfam" id="TIGR00577">
    <property type="entry name" value="fpg"/>
    <property type="match status" value="1"/>
</dbReference>
<organism evidence="16 17">
    <name type="scientific">Glycocaulis alkaliphilus</name>
    <dbReference type="NCBI Taxonomy" id="1434191"/>
    <lineage>
        <taxon>Bacteria</taxon>
        <taxon>Pseudomonadati</taxon>
        <taxon>Pseudomonadota</taxon>
        <taxon>Alphaproteobacteria</taxon>
        <taxon>Maricaulales</taxon>
        <taxon>Maricaulaceae</taxon>
        <taxon>Glycocaulis</taxon>
    </lineage>
</organism>
<keyword evidence="6 15" id="KW-0863">Zinc-finger</keyword>
<evidence type="ECO:0000256" key="3">
    <source>
        <dbReference type="ARBA" id="ARBA00011245"/>
    </source>
</evidence>
<feature type="active site" description="Schiff-base intermediate with DNA" evidence="15">
    <location>
        <position position="2"/>
    </location>
</feature>
<dbReference type="GO" id="GO:0034039">
    <property type="term" value="F:8-oxo-7,8-dihydroguanine DNA N-glycosylase activity"/>
    <property type="evidence" value="ECO:0007669"/>
    <property type="project" value="TreeGrafter"/>
</dbReference>
<dbReference type="CDD" id="cd08966">
    <property type="entry name" value="EcFpg-like_N"/>
    <property type="match status" value="1"/>
</dbReference>
<feature type="binding site" evidence="15">
    <location>
        <position position="104"/>
    </location>
    <ligand>
        <name>DNA</name>
        <dbReference type="ChEBI" id="CHEBI:16991"/>
    </ligand>
</feature>
<evidence type="ECO:0000256" key="5">
    <source>
        <dbReference type="ARBA" id="ARBA00022763"/>
    </source>
</evidence>
<evidence type="ECO:0000256" key="10">
    <source>
        <dbReference type="ARBA" id="ARBA00023204"/>
    </source>
</evidence>
<dbReference type="InterPro" id="IPR010979">
    <property type="entry name" value="Ribosomal_uS13-like_H2TH"/>
</dbReference>
<comment type="function">
    <text evidence="15">Involved in base excision repair of DNA damaged by oxidation or by mutagenic agents. Acts as DNA glycosylase that recognizes and removes damaged bases. Has a preference for oxidized purines, such as 7,8-dihydro-8-oxoguanine (8-oxoG). Has AP (apurinic/apyrimidinic) lyase activity and introduces nicks in the DNA strand. Cleaves the DNA backbone by beta-delta elimination to generate a single-strand break at the site of the removed base with both 3'- and 5'-phosphates.</text>
</comment>
<keyword evidence="7 15" id="KW-0378">Hydrolase</keyword>
<dbReference type="SMART" id="SM00898">
    <property type="entry name" value="Fapy_DNA_glyco"/>
    <property type="match status" value="1"/>
</dbReference>
<evidence type="ECO:0000256" key="4">
    <source>
        <dbReference type="ARBA" id="ARBA00022723"/>
    </source>
</evidence>
<dbReference type="KEGG" id="gak:X907_0610"/>
<keyword evidence="17" id="KW-1185">Reference proteome</keyword>
<keyword evidence="8 15" id="KW-0862">Zinc</keyword>
<dbReference type="NCBIfam" id="NF002211">
    <property type="entry name" value="PRK01103.1"/>
    <property type="match status" value="1"/>
</dbReference>
<name>A0A3T0E7H5_9PROT</name>
<dbReference type="Proteomes" id="UP000286954">
    <property type="component" value="Chromosome"/>
</dbReference>
<evidence type="ECO:0000256" key="11">
    <source>
        <dbReference type="ARBA" id="ARBA00023239"/>
    </source>
</evidence>